<sequence length="128" mass="15010">MNKKFKGIISTLLFIAILLFVSFRYGPTDQTNADDNSRSSQVKKITTKDITGVWINHHNKSIHQKITFTKNHKWHENQHGVKDIYSGTWKIIGKRTIKLAPYGEKIIINKHNRQQMRVVNYDHILNKK</sequence>
<dbReference type="STRING" id="1423720.FC67_GL001805"/>
<protein>
    <recommendedName>
        <fullName evidence="3">DUF5640 domain-containing protein</fullName>
    </recommendedName>
</protein>
<organism evidence="1 2">
    <name type="scientific">Companilactobacillus alimentarius DSM 20249</name>
    <dbReference type="NCBI Taxonomy" id="1423720"/>
    <lineage>
        <taxon>Bacteria</taxon>
        <taxon>Bacillati</taxon>
        <taxon>Bacillota</taxon>
        <taxon>Bacilli</taxon>
        <taxon>Lactobacillales</taxon>
        <taxon>Lactobacillaceae</taxon>
        <taxon>Companilactobacillus</taxon>
    </lineage>
</organism>
<dbReference type="RefSeq" id="WP_057739541.1">
    <property type="nucleotide sequence ID" value="NZ_AZDQ01000043.1"/>
</dbReference>
<gene>
    <name evidence="1" type="ORF">LA20249_02635</name>
</gene>
<dbReference type="AlphaFoldDB" id="A0A2K9HF17"/>
<accession>A0A2K9HF17</accession>
<evidence type="ECO:0000313" key="1">
    <source>
        <dbReference type="EMBL" id="AUI71161.1"/>
    </source>
</evidence>
<dbReference type="KEGG" id="lali:LA20249_02635"/>
<proteinExistence type="predicted"/>
<dbReference type="EMBL" id="CP018867">
    <property type="protein sequence ID" value="AUI71161.1"/>
    <property type="molecule type" value="Genomic_DNA"/>
</dbReference>
<keyword evidence="2" id="KW-1185">Reference proteome</keyword>
<name>A0A2K9HF17_9LACO</name>
<dbReference type="Proteomes" id="UP000234653">
    <property type="component" value="Chromosome"/>
</dbReference>
<dbReference type="OrthoDB" id="2294240at2"/>
<reference evidence="1 2" key="1">
    <citation type="submission" date="2016-12" db="EMBL/GenBank/DDBJ databases">
        <title>The whole genome sequencing and assembly of Lactobacillus alimentarius DSM 20249T strain.</title>
        <authorList>
            <person name="Lee Y.-J."/>
            <person name="Yi H."/>
            <person name="Bahn Y.-S."/>
            <person name="Kim J.F."/>
            <person name="Lee D.-W."/>
        </authorList>
    </citation>
    <scope>NUCLEOTIDE SEQUENCE [LARGE SCALE GENOMIC DNA]</scope>
    <source>
        <strain evidence="1 2">DSM 20249</strain>
    </source>
</reference>
<evidence type="ECO:0008006" key="3">
    <source>
        <dbReference type="Google" id="ProtNLM"/>
    </source>
</evidence>
<evidence type="ECO:0000313" key="2">
    <source>
        <dbReference type="Proteomes" id="UP000234653"/>
    </source>
</evidence>